<evidence type="ECO:0000256" key="4">
    <source>
        <dbReference type="ARBA" id="ARBA00022989"/>
    </source>
</evidence>
<dbReference type="EMBL" id="SJPG01000001">
    <property type="protein sequence ID" value="TWT63124.1"/>
    <property type="molecule type" value="Genomic_DNA"/>
</dbReference>
<sequence length="255" mass="28569">MSDPTPLEENVSRRTSYWKWILLAVFVVAVGGLYVQFGDLFSLSSLAERESQLREYQQQHPVLIYGIAFAIYVMVTGLSLPGAAGLTLAYGWYFGLLPGVILVSFASTTGATIAFLISRFFFRDTIQKQFGKRLKSFNESLEKEGPFFLFTLRLIPAVPFFVINAVMGLTPIKTWTFWWVSQIGMLPGTFIYVYAGSSVPSLQQLAKDGVKAIFTPGQLTQILIAFVLLGLFPLLVRYLMKFFIKDPASLKPTEN</sequence>
<feature type="transmembrane region" description="Helical" evidence="6">
    <location>
        <begin position="175"/>
        <end position="195"/>
    </location>
</feature>
<keyword evidence="2 6" id="KW-1003">Cell membrane</keyword>
<dbReference type="InterPro" id="IPR015414">
    <property type="entry name" value="TMEM64"/>
</dbReference>
<dbReference type="OrthoDB" id="9779114at2"/>
<evidence type="ECO:0000256" key="3">
    <source>
        <dbReference type="ARBA" id="ARBA00022692"/>
    </source>
</evidence>
<keyword evidence="3 6" id="KW-0812">Transmembrane</keyword>
<evidence type="ECO:0000256" key="5">
    <source>
        <dbReference type="ARBA" id="ARBA00023136"/>
    </source>
</evidence>
<feature type="transmembrane region" description="Helical" evidence="6">
    <location>
        <begin position="62"/>
        <end position="93"/>
    </location>
</feature>
<dbReference type="RefSeq" id="WP_146504906.1">
    <property type="nucleotide sequence ID" value="NZ_SJPG01000001.1"/>
</dbReference>
<evidence type="ECO:0000256" key="2">
    <source>
        <dbReference type="ARBA" id="ARBA00022475"/>
    </source>
</evidence>
<dbReference type="PANTHER" id="PTHR12677">
    <property type="entry name" value="GOLGI APPARATUS MEMBRANE PROTEIN TVP38-RELATED"/>
    <property type="match status" value="1"/>
</dbReference>
<proteinExistence type="inferred from homology"/>
<evidence type="ECO:0000313" key="9">
    <source>
        <dbReference type="Proteomes" id="UP000316095"/>
    </source>
</evidence>
<dbReference type="Proteomes" id="UP000316095">
    <property type="component" value="Unassembled WGS sequence"/>
</dbReference>
<keyword evidence="5 6" id="KW-0472">Membrane</keyword>
<gene>
    <name evidence="8" type="primary">ydjZ_1</name>
    <name evidence="8" type="ORF">Pan54_38760</name>
</gene>
<dbReference type="GO" id="GO:0005886">
    <property type="term" value="C:plasma membrane"/>
    <property type="evidence" value="ECO:0007669"/>
    <property type="project" value="UniProtKB-SubCell"/>
</dbReference>
<evidence type="ECO:0000259" key="7">
    <source>
        <dbReference type="Pfam" id="PF09335"/>
    </source>
</evidence>
<dbReference type="PANTHER" id="PTHR12677:SF59">
    <property type="entry name" value="GOLGI APPARATUS MEMBRANE PROTEIN TVP38-RELATED"/>
    <property type="match status" value="1"/>
</dbReference>
<keyword evidence="9" id="KW-1185">Reference proteome</keyword>
<comment type="caution">
    <text evidence="8">The sequence shown here is derived from an EMBL/GenBank/DDBJ whole genome shotgun (WGS) entry which is preliminary data.</text>
</comment>
<feature type="transmembrane region" description="Helical" evidence="6">
    <location>
        <begin position="20"/>
        <end position="41"/>
    </location>
</feature>
<dbReference type="AlphaFoldDB" id="A0A5C5XJV9"/>
<comment type="subcellular location">
    <subcellularLocation>
        <location evidence="1 6">Cell membrane</location>
        <topology evidence="1 6">Multi-pass membrane protein</topology>
    </subcellularLocation>
</comment>
<protein>
    <recommendedName>
        <fullName evidence="6">TVP38/TMEM64 family membrane protein</fullName>
    </recommendedName>
</protein>
<reference evidence="8 9" key="1">
    <citation type="submission" date="2019-02" db="EMBL/GenBank/DDBJ databases">
        <title>Deep-cultivation of Planctomycetes and their phenomic and genomic characterization uncovers novel biology.</title>
        <authorList>
            <person name="Wiegand S."/>
            <person name="Jogler M."/>
            <person name="Boedeker C."/>
            <person name="Pinto D."/>
            <person name="Vollmers J."/>
            <person name="Rivas-Marin E."/>
            <person name="Kohn T."/>
            <person name="Peeters S.H."/>
            <person name="Heuer A."/>
            <person name="Rast P."/>
            <person name="Oberbeckmann S."/>
            <person name="Bunk B."/>
            <person name="Jeske O."/>
            <person name="Meyerdierks A."/>
            <person name="Storesund J.E."/>
            <person name="Kallscheuer N."/>
            <person name="Luecker S."/>
            <person name="Lage O.M."/>
            <person name="Pohl T."/>
            <person name="Merkel B.J."/>
            <person name="Hornburger P."/>
            <person name="Mueller R.-W."/>
            <person name="Bruemmer F."/>
            <person name="Labrenz M."/>
            <person name="Spormann A.M."/>
            <person name="Op Den Camp H."/>
            <person name="Overmann J."/>
            <person name="Amann R."/>
            <person name="Jetten M.S.M."/>
            <person name="Mascher T."/>
            <person name="Medema M.H."/>
            <person name="Devos D.P."/>
            <person name="Kaster A.-K."/>
            <person name="Ovreas L."/>
            <person name="Rohde M."/>
            <person name="Galperin M.Y."/>
            <person name="Jogler C."/>
        </authorList>
    </citation>
    <scope>NUCLEOTIDE SEQUENCE [LARGE SCALE GENOMIC DNA]</scope>
    <source>
        <strain evidence="8 9">Pan54</strain>
    </source>
</reference>
<organism evidence="8 9">
    <name type="scientific">Rubinisphaera italica</name>
    <dbReference type="NCBI Taxonomy" id="2527969"/>
    <lineage>
        <taxon>Bacteria</taxon>
        <taxon>Pseudomonadati</taxon>
        <taxon>Planctomycetota</taxon>
        <taxon>Planctomycetia</taxon>
        <taxon>Planctomycetales</taxon>
        <taxon>Planctomycetaceae</taxon>
        <taxon>Rubinisphaera</taxon>
    </lineage>
</organism>
<comment type="similarity">
    <text evidence="6">Belongs to the TVP38/TMEM64 family.</text>
</comment>
<feature type="domain" description="VTT" evidence="7">
    <location>
        <begin position="85"/>
        <end position="197"/>
    </location>
</feature>
<keyword evidence="4 6" id="KW-1133">Transmembrane helix</keyword>
<feature type="transmembrane region" description="Helical" evidence="6">
    <location>
        <begin position="99"/>
        <end position="122"/>
    </location>
</feature>
<feature type="transmembrane region" description="Helical" evidence="6">
    <location>
        <begin position="222"/>
        <end position="240"/>
    </location>
</feature>
<accession>A0A5C5XJV9</accession>
<evidence type="ECO:0000313" key="8">
    <source>
        <dbReference type="EMBL" id="TWT63124.1"/>
    </source>
</evidence>
<evidence type="ECO:0000256" key="6">
    <source>
        <dbReference type="RuleBase" id="RU366058"/>
    </source>
</evidence>
<evidence type="ECO:0000256" key="1">
    <source>
        <dbReference type="ARBA" id="ARBA00004651"/>
    </source>
</evidence>
<dbReference type="InterPro" id="IPR032816">
    <property type="entry name" value="VTT_dom"/>
</dbReference>
<dbReference type="Pfam" id="PF09335">
    <property type="entry name" value="VTT_dom"/>
    <property type="match status" value="1"/>
</dbReference>
<name>A0A5C5XJV9_9PLAN</name>